<keyword evidence="8" id="KW-1185">Reference proteome</keyword>
<dbReference type="InterPro" id="IPR014776">
    <property type="entry name" value="4pyrrole_Mease_sub2"/>
</dbReference>
<keyword evidence="2" id="KW-0808">Transferase</keyword>
<dbReference type="Proteomes" id="UP000182264">
    <property type="component" value="Chromosome"/>
</dbReference>
<dbReference type="Pfam" id="PF00590">
    <property type="entry name" value="TP_methylase"/>
    <property type="match status" value="1"/>
</dbReference>
<evidence type="ECO:0000256" key="2">
    <source>
        <dbReference type="ARBA" id="ARBA00022679"/>
    </source>
</evidence>
<dbReference type="InterPro" id="IPR035996">
    <property type="entry name" value="4pyrrol_Methylase_sf"/>
</dbReference>
<evidence type="ECO:0000256" key="4">
    <source>
        <dbReference type="SAM" id="SignalP"/>
    </source>
</evidence>
<accession>A0A1L3GFE5</accession>
<dbReference type="InterPro" id="IPR050161">
    <property type="entry name" value="Siro_Cobalamin_biosynth"/>
</dbReference>
<evidence type="ECO:0000259" key="5">
    <source>
        <dbReference type="Pfam" id="PF00174"/>
    </source>
</evidence>
<dbReference type="PANTHER" id="PTHR45790:SF4">
    <property type="entry name" value="COBALT-PRECORRIN-4 C(11)-METHYLTRANSFERASE"/>
    <property type="match status" value="1"/>
</dbReference>
<dbReference type="RefSeq" id="WP_072286407.1">
    <property type="nucleotide sequence ID" value="NZ_CP015455.1"/>
</dbReference>
<feature type="chain" id="PRO_5012950414" description="Uroporphyrin-III C/tetrapyrrole (Corrin/Porphyrin) methyltransferase" evidence="4">
    <location>
        <begin position="24"/>
        <end position="600"/>
    </location>
</feature>
<protein>
    <recommendedName>
        <fullName evidence="9">Uroporphyrin-III C/tetrapyrrole (Corrin/Porphyrin) methyltransferase</fullName>
    </recommendedName>
</protein>
<name>A0A1L3GFE5_SYNAC</name>
<evidence type="ECO:0000313" key="7">
    <source>
        <dbReference type="EMBL" id="APG24565.1"/>
    </source>
</evidence>
<dbReference type="InterPro" id="IPR036374">
    <property type="entry name" value="OxRdtase_Mopterin-bd_sf"/>
</dbReference>
<dbReference type="Gene3D" id="3.30.950.10">
    <property type="entry name" value="Methyltransferase, Cobalt-precorrin-4 Transmethylase, Domain 2"/>
    <property type="match status" value="1"/>
</dbReference>
<dbReference type="InterPro" id="IPR000878">
    <property type="entry name" value="4pyrrol_Mease"/>
</dbReference>
<sequence>MKYILSTVFMLMALCFGNNPALADSMAAPAKPAMTISGEVKRPLKLTVDDLARFQSVEIQLNEVSRDGSFHGVYLHKAVPLRVLLDMAEIIKQDQAFTKQTDLAIRVTDAAGKQVVLSWAEVYYSNAAEVAIAYAAQSVKPMMSEERCLKCHGPEIYRQSLEQYERPATMPKLVIRSDFYTDRYLENVTRIEVIDLYPDIKVDRNVKLESRQILVTGAVARELKLSDLRDYPRMEMSKKVVGVHMGYHGLHRYKGVSLVRILEKAGVDDSLTKAVMISAPDGYRALFSFGELFLSHAGRRIMLAESDNGKPLLGQRGGRYRLIVPEELVDDRDVLAVQRIEVVDLKAIPKISIIGVGPGDTDLVTLEAVSALARADVVVAPEDIVKRFATYLQGKPVLFDPLKLIKHMFRKEHPDLAPAEAERLCNQQREAGVAKIRQALERGQTVAFLDWGDPMVYGSTRWIRAFFSDDQLETIPALSAFNAANAMIQRDVGAGGSIVITVPSGLKEHPQLLASVAKSGDTLAIFMGLKEFSEMRPLFDRYYPGETPVNLVYSAGIAGSERLVRSTLKDAVTRLNADPEKFLGLIYMGPRLDVRFGECP</sequence>
<evidence type="ECO:0008006" key="9">
    <source>
        <dbReference type="Google" id="ProtNLM"/>
    </source>
</evidence>
<feature type="domain" description="Oxidoreductase molybdopterin-binding" evidence="5">
    <location>
        <begin position="230"/>
        <end position="344"/>
    </location>
</feature>
<dbReference type="STRING" id="29542.A6070_14260"/>
<feature type="signal peptide" evidence="4">
    <location>
        <begin position="1"/>
        <end position="23"/>
    </location>
</feature>
<evidence type="ECO:0000313" key="8">
    <source>
        <dbReference type="Proteomes" id="UP000182264"/>
    </source>
</evidence>
<feature type="domain" description="Tetrapyrrole methylase" evidence="6">
    <location>
        <begin position="350"/>
        <end position="571"/>
    </location>
</feature>
<dbReference type="Pfam" id="PF00174">
    <property type="entry name" value="Oxidored_molyb"/>
    <property type="match status" value="1"/>
</dbReference>
<keyword evidence="3" id="KW-0949">S-adenosyl-L-methionine</keyword>
<dbReference type="OrthoDB" id="9804789at2"/>
<dbReference type="Gene3D" id="3.90.420.10">
    <property type="entry name" value="Oxidoreductase, molybdopterin-binding domain"/>
    <property type="match status" value="2"/>
</dbReference>
<reference evidence="7 8" key="1">
    <citation type="journal article" date="2017" name="Genome Announc.">
        <title>Complete Genome Sequences of Two Acetylene-Fermenting Pelobacter acetylenicus Strains.</title>
        <authorList>
            <person name="Sutton J.M."/>
            <person name="Baesman S.M."/>
            <person name="Fierst J.L."/>
            <person name="Poret-Peterson A.T."/>
            <person name="Oremland R.S."/>
            <person name="Dunlap D.S."/>
            <person name="Akob D.M."/>
        </authorList>
    </citation>
    <scope>NUCLEOTIDE SEQUENCE [LARGE SCALE GENOMIC DNA]</scope>
    <source>
        <strain evidence="7 8">DSM 3247</strain>
    </source>
</reference>
<keyword evidence="1" id="KW-0489">Methyltransferase</keyword>
<dbReference type="SUPFAM" id="SSF56524">
    <property type="entry name" value="Oxidoreductase molybdopterin-binding domain"/>
    <property type="match status" value="2"/>
</dbReference>
<keyword evidence="4" id="KW-0732">Signal</keyword>
<dbReference type="SUPFAM" id="SSF53790">
    <property type="entry name" value="Tetrapyrrole methylase"/>
    <property type="match status" value="1"/>
</dbReference>
<dbReference type="InterPro" id="IPR000572">
    <property type="entry name" value="OxRdtase_Mopterin-bd_dom"/>
</dbReference>
<dbReference type="Gene3D" id="3.40.1010.10">
    <property type="entry name" value="Cobalt-precorrin-4 Transmethylase, Domain 1"/>
    <property type="match status" value="1"/>
</dbReference>
<dbReference type="InterPro" id="IPR014777">
    <property type="entry name" value="4pyrrole_Mease_sub1"/>
</dbReference>
<gene>
    <name evidence="7" type="ORF">A7E75_05630</name>
</gene>
<dbReference type="AlphaFoldDB" id="A0A1L3GFE5"/>
<dbReference type="GO" id="GO:0008168">
    <property type="term" value="F:methyltransferase activity"/>
    <property type="evidence" value="ECO:0007669"/>
    <property type="project" value="UniProtKB-KW"/>
</dbReference>
<proteinExistence type="predicted"/>
<evidence type="ECO:0000256" key="1">
    <source>
        <dbReference type="ARBA" id="ARBA00022603"/>
    </source>
</evidence>
<dbReference type="CDD" id="cd11724">
    <property type="entry name" value="TP_methylase"/>
    <property type="match status" value="1"/>
</dbReference>
<dbReference type="GO" id="GO:0032259">
    <property type="term" value="P:methylation"/>
    <property type="evidence" value="ECO:0007669"/>
    <property type="project" value="UniProtKB-KW"/>
</dbReference>
<evidence type="ECO:0000259" key="6">
    <source>
        <dbReference type="Pfam" id="PF00590"/>
    </source>
</evidence>
<dbReference type="EMBL" id="CP015518">
    <property type="protein sequence ID" value="APG24565.1"/>
    <property type="molecule type" value="Genomic_DNA"/>
</dbReference>
<organism evidence="7 8">
    <name type="scientific">Syntrophotalea acetylenica</name>
    <name type="common">Pelobacter acetylenicus</name>
    <dbReference type="NCBI Taxonomy" id="29542"/>
    <lineage>
        <taxon>Bacteria</taxon>
        <taxon>Pseudomonadati</taxon>
        <taxon>Thermodesulfobacteriota</taxon>
        <taxon>Desulfuromonadia</taxon>
        <taxon>Desulfuromonadales</taxon>
        <taxon>Syntrophotaleaceae</taxon>
        <taxon>Syntrophotalea</taxon>
    </lineage>
</organism>
<evidence type="ECO:0000256" key="3">
    <source>
        <dbReference type="ARBA" id="ARBA00022691"/>
    </source>
</evidence>
<dbReference type="KEGG" id="pace:A6070_14260"/>
<dbReference type="PANTHER" id="PTHR45790">
    <property type="entry name" value="SIROHEME SYNTHASE-RELATED"/>
    <property type="match status" value="1"/>
</dbReference>